<evidence type="ECO:0000313" key="3">
    <source>
        <dbReference type="EMBL" id="KKK15324.1"/>
    </source>
</evidence>
<feature type="region of interest" description="Disordered" evidence="2">
    <location>
        <begin position="1118"/>
        <end position="1152"/>
    </location>
</feature>
<dbReference type="AlphaFoldDB" id="A0A0F8U6E7"/>
<feature type="region of interest" description="Disordered" evidence="2">
    <location>
        <begin position="961"/>
        <end position="1054"/>
    </location>
</feature>
<evidence type="ECO:0000256" key="1">
    <source>
        <dbReference type="ARBA" id="ARBA00010216"/>
    </source>
</evidence>
<dbReference type="Pfam" id="PF21072">
    <property type="entry name" value="EFR3"/>
    <property type="match status" value="1"/>
</dbReference>
<dbReference type="Proteomes" id="UP000034291">
    <property type="component" value="Unassembled WGS sequence"/>
</dbReference>
<keyword evidence="4" id="KW-1185">Reference proteome</keyword>
<gene>
    <name evidence="3" type="ORF">ARAM_005879</name>
</gene>
<name>A0A0F8U6E7_9EURO</name>
<dbReference type="EMBL" id="JZBS01003338">
    <property type="protein sequence ID" value="KKK15324.1"/>
    <property type="molecule type" value="Genomic_DNA"/>
</dbReference>
<feature type="compositionally biased region" description="Polar residues" evidence="2">
    <location>
        <begin position="1028"/>
        <end position="1047"/>
    </location>
</feature>
<dbReference type="PANTHER" id="PTHR47766">
    <property type="entry name" value="PROTEIN EFR3"/>
    <property type="match status" value="1"/>
</dbReference>
<sequence>MEGVRQKCRPKHQLLVLKCYPQYQKGVQDVKPNSSELSYLLYYVSTRRSKLPKVSAFLEKRAARDVWRRKIGNIQVTLQILSALIEKVPRDLPIFARSVLTVIETVLRSRDIFMVEDSIATFETFCRHQDMAALSAEQDFANQFREVVRIYAGFADEEQISQSKVVPSPPQAIRWKNAGLRAIKGVVSSEAGLATDGGDSLRIILPVVLENLYNGDDDLLASLEFNLQEAERHEPDPAARRRYSSVTVQTIDTAEGDPALATQTVADVDKKADLDMRLLAFRCLEQIIVNGSSRGQIRITTKIVLDFILRKERSNPHPLELDSDGNWATSLIEIVAKWCPVQARFIISAAAMEVLFEIPSNEEALDKAFTIIQVIDWLLKSPVNMIGLSVIDILLGLMQYMSFLISPTMERTMDEQSTEKEKAPYGENVALSRKRKQLLLLLQKCIGDLTTHIYYGDQVVDMIRTILTRIRPVHNQEASGPDQADTTALTGEVNLAPFSLASAKICALKAIKNILLVANSQRPIAAAGVESRNPVGIHVWEGTQWLLQDPEKEVRYAYVDALLYWLKVETNRTDLRVKDSSNKTANTSPKRDSPETAEKTGKRSGARQREKAIIAAQSNFLRLLHLTVYEVALQYPTEETVIRILHLLLASLVENLGVNAARFGLPMTLRLQDDLATLESLTSPAAKVNIGSLVYGYLWALSENFDLDTYRVGKEIHSEIEQRKSRGIWLNSIGLSLASFDSIIQDTERQTITKSPKDTKMLIPFKSGVEELVRRIEESYNHTMSAYSPPGSPARNLDKPVLGNLPSANPHQCDLLPASVREQMLSTWSKALCLEAAEREKAEALSLSGSKTGTVPLRNHIYTNGNGGSSLSTATSPTSTPYGAAGLQYSRRMSVPEAPETPVHSSSRESPVHVNELRRVLSVNIQDKDRRLSPLRGRIGASNGSVISSSSESMVSGFSTSEFEMDGGSIRRPSTRDGQETLYGDGAETPKAFMTNGRHGPQMSRSSSYGIPPVPPIPHELSLPGGFPNNSQRSLTSVDRPSTAPSSRKQHVVNGKLGTAAAAAHSKTLHRNKSRSSAGLAAAAEIPGLALNGGPGGQAYGMHEVEDTAQRRDLQKLLDGFLSPANAESGPPPGRSPSYRRRATGGIGRPPY</sequence>
<dbReference type="PANTHER" id="PTHR47766:SF1">
    <property type="entry name" value="PROTEIN EFR3"/>
    <property type="match status" value="1"/>
</dbReference>
<organism evidence="3 4">
    <name type="scientific">Aspergillus rambellii</name>
    <dbReference type="NCBI Taxonomy" id="308745"/>
    <lineage>
        <taxon>Eukaryota</taxon>
        <taxon>Fungi</taxon>
        <taxon>Dikarya</taxon>
        <taxon>Ascomycota</taxon>
        <taxon>Pezizomycotina</taxon>
        <taxon>Eurotiomycetes</taxon>
        <taxon>Eurotiomycetidae</taxon>
        <taxon>Eurotiales</taxon>
        <taxon>Aspergillaceae</taxon>
        <taxon>Aspergillus</taxon>
        <taxon>Aspergillus subgen. Nidulantes</taxon>
    </lineage>
</organism>
<feature type="compositionally biased region" description="Basic and acidic residues" evidence="2">
    <location>
        <begin position="589"/>
        <end position="609"/>
    </location>
</feature>
<dbReference type="STRING" id="308745.A0A0F8U6E7"/>
<evidence type="ECO:0008006" key="5">
    <source>
        <dbReference type="Google" id="ProtNLM"/>
    </source>
</evidence>
<dbReference type="GO" id="GO:0005886">
    <property type="term" value="C:plasma membrane"/>
    <property type="evidence" value="ECO:0007669"/>
    <property type="project" value="TreeGrafter"/>
</dbReference>
<evidence type="ECO:0000313" key="4">
    <source>
        <dbReference type="Proteomes" id="UP000034291"/>
    </source>
</evidence>
<evidence type="ECO:0000256" key="2">
    <source>
        <dbReference type="SAM" id="MobiDB-lite"/>
    </source>
</evidence>
<feature type="region of interest" description="Disordered" evidence="2">
    <location>
        <begin position="577"/>
        <end position="609"/>
    </location>
</feature>
<dbReference type="InterPro" id="IPR039786">
    <property type="entry name" value="EFR3"/>
</dbReference>
<dbReference type="InterPro" id="IPR016024">
    <property type="entry name" value="ARM-type_fold"/>
</dbReference>
<proteinExistence type="inferred from homology"/>
<dbReference type="SUPFAM" id="SSF48371">
    <property type="entry name" value="ARM repeat"/>
    <property type="match status" value="1"/>
</dbReference>
<dbReference type="InterPro" id="IPR049150">
    <property type="entry name" value="EFR3_HEAT-like_rpt"/>
</dbReference>
<reference evidence="3 4" key="1">
    <citation type="submission" date="2015-02" db="EMBL/GenBank/DDBJ databases">
        <title>Draft Genome Sequences of Two Closely-Related Aflatoxigenic Aspergillus Species Obtained from the Cote d'Ivoire.</title>
        <authorList>
            <person name="Moore G.G."/>
            <person name="Beltz S.B."/>
            <person name="Mack B.M."/>
        </authorList>
    </citation>
    <scope>NUCLEOTIDE SEQUENCE [LARGE SCALE GENOMIC DNA]</scope>
    <source>
        <strain evidence="3 4">SRRC1468</strain>
    </source>
</reference>
<comment type="caution">
    <text evidence="3">The sequence shown here is derived from an EMBL/GenBank/DDBJ whole genome shotgun (WGS) entry which is preliminary data.</text>
</comment>
<dbReference type="GO" id="GO:0072659">
    <property type="term" value="P:protein localization to plasma membrane"/>
    <property type="evidence" value="ECO:0007669"/>
    <property type="project" value="InterPro"/>
</dbReference>
<protein>
    <recommendedName>
        <fullName evidence="5">Protein efr3</fullName>
    </recommendedName>
</protein>
<comment type="similarity">
    <text evidence="1">Belongs to the EFR3 family.</text>
</comment>
<accession>A0A0F8U6E7</accession>
<dbReference type="OrthoDB" id="19232at2759"/>